<protein>
    <submittedName>
        <fullName evidence="5">FimV/HubP family polar landmark protein</fullName>
    </submittedName>
</protein>
<keyword evidence="6" id="KW-1185">Reference proteome</keyword>
<dbReference type="Gene3D" id="1.20.1480.30">
    <property type="entry name" value="Designed four-helix bundle protein"/>
    <property type="match status" value="1"/>
</dbReference>
<reference evidence="5 6" key="1">
    <citation type="submission" date="2024-02" db="EMBL/GenBank/DDBJ databases">
        <title>Bacteria isolated from the canopy kelp, Nereocystis luetkeana.</title>
        <authorList>
            <person name="Pfister C.A."/>
            <person name="Younker I.T."/>
            <person name="Light S.H."/>
        </authorList>
    </citation>
    <scope>NUCLEOTIDE SEQUENCE [LARGE SCALE GENOMIC DNA]</scope>
    <source>
        <strain evidence="5 6">TI.2.07</strain>
    </source>
</reference>
<keyword evidence="3" id="KW-0472">Membrane</keyword>
<accession>A0ABU9HFP3</accession>
<evidence type="ECO:0000256" key="2">
    <source>
        <dbReference type="SAM" id="MobiDB-lite"/>
    </source>
</evidence>
<feature type="coiled-coil region" evidence="1">
    <location>
        <begin position="192"/>
        <end position="226"/>
    </location>
</feature>
<dbReference type="EMBL" id="JBAKBA010000048">
    <property type="protein sequence ID" value="MEL0660595.1"/>
    <property type="molecule type" value="Genomic_DNA"/>
</dbReference>
<evidence type="ECO:0000313" key="6">
    <source>
        <dbReference type="Proteomes" id="UP001366060"/>
    </source>
</evidence>
<keyword evidence="4" id="KW-0732">Signal</keyword>
<feature type="compositionally biased region" description="Polar residues" evidence="2">
    <location>
        <begin position="411"/>
        <end position="425"/>
    </location>
</feature>
<feature type="compositionally biased region" description="Acidic residues" evidence="2">
    <location>
        <begin position="488"/>
        <end position="507"/>
    </location>
</feature>
<feature type="chain" id="PRO_5045727462" evidence="4">
    <location>
        <begin position="23"/>
        <end position="612"/>
    </location>
</feature>
<keyword evidence="1" id="KW-0175">Coiled coil</keyword>
<dbReference type="RefSeq" id="WP_341629008.1">
    <property type="nucleotide sequence ID" value="NZ_JBAKBA010000048.1"/>
</dbReference>
<feature type="region of interest" description="Disordered" evidence="2">
    <location>
        <begin position="352"/>
        <end position="392"/>
    </location>
</feature>
<dbReference type="NCBIfam" id="TIGR03505">
    <property type="entry name" value="FimV_core"/>
    <property type="match status" value="1"/>
</dbReference>
<keyword evidence="3" id="KW-0812">Transmembrane</keyword>
<feature type="non-terminal residue" evidence="5">
    <location>
        <position position="612"/>
    </location>
</feature>
<gene>
    <name evidence="5" type="ORF">V6255_15750</name>
</gene>
<feature type="signal peptide" evidence="4">
    <location>
        <begin position="1"/>
        <end position="22"/>
    </location>
</feature>
<feature type="region of interest" description="Disordered" evidence="2">
    <location>
        <begin position="472"/>
        <end position="507"/>
    </location>
</feature>
<comment type="caution">
    <text evidence="5">The sequence shown here is derived from an EMBL/GenBank/DDBJ whole genome shotgun (WGS) entry which is preliminary data.</text>
</comment>
<name>A0ABU9HFP3_9GAMM</name>
<evidence type="ECO:0000256" key="4">
    <source>
        <dbReference type="SAM" id="SignalP"/>
    </source>
</evidence>
<feature type="region of interest" description="Disordered" evidence="2">
    <location>
        <begin position="411"/>
        <end position="430"/>
    </location>
</feature>
<evidence type="ECO:0000313" key="5">
    <source>
        <dbReference type="EMBL" id="MEL0660595.1"/>
    </source>
</evidence>
<evidence type="ECO:0000256" key="3">
    <source>
        <dbReference type="SAM" id="Phobius"/>
    </source>
</evidence>
<feature type="transmembrane region" description="Helical" evidence="3">
    <location>
        <begin position="289"/>
        <end position="311"/>
    </location>
</feature>
<organism evidence="5 6">
    <name type="scientific">Psychromonas arctica</name>
    <dbReference type="NCBI Taxonomy" id="168275"/>
    <lineage>
        <taxon>Bacteria</taxon>
        <taxon>Pseudomonadati</taxon>
        <taxon>Pseudomonadota</taxon>
        <taxon>Gammaproteobacteria</taxon>
        <taxon>Alteromonadales</taxon>
        <taxon>Psychromonadaceae</taxon>
        <taxon>Psychromonas</taxon>
    </lineage>
</organism>
<evidence type="ECO:0000256" key="1">
    <source>
        <dbReference type="SAM" id="Coils"/>
    </source>
</evidence>
<keyword evidence="3" id="KW-1133">Transmembrane helix</keyword>
<sequence length="612" mass="67805">MNRILLGLVCCSPLFFSVPVQSVELIGPNDEIQSPQQQTVEATPASTAASVTQINTPTKYGPIKSSETLWSIATKLRPNNNVSVYQTLAAIYKSNPSAFRQGDINKIIEASVINIPSPALIAQQSNTEAYALLKPTPKVSQITNPAPKPRVITAVQPVPVDVPKKVETSFVPIDEPNNDLLKKDLEDKQLTLIRNELQVADQEKELELLNEQLIVATEANQRLKLKLQPLSDEITSLSEQVAEDVKVQKELQALIDQYKAQIDAIEEPPFSGPGILNTILRVISSSTSMLIFAILFPLLLLTGIFLLILRLKSKRELALRQQELAESTAILSEEKSEFDTLLDDDLDIQPLSEEQEDSDFIVDVSRDEPETTLMDDSNAEDNGDEKSNVEENTAEQINEVEEVIDSELIDQGTSDNQPEEVNSNDLDFDLDAMIDGSDDVIDLSEADLNLEGTDQKDLDLAAQWESELAQAELEENNGVEQETTTEPSIDEVEELDPTFSESEQEPIELDIPEDNDEVATDLENDVEEVIETVDEVTTDLEIDVDAVIETVAPDIDADVEEITETVEEVQPDIETDVEEITETVEEVTSDIEPDVEEITETVEEVQPDIETD</sequence>
<feature type="compositionally biased region" description="Polar residues" evidence="2">
    <location>
        <begin position="478"/>
        <end position="487"/>
    </location>
</feature>
<dbReference type="Proteomes" id="UP001366060">
    <property type="component" value="Unassembled WGS sequence"/>
</dbReference>
<dbReference type="InterPro" id="IPR020012">
    <property type="entry name" value="LysM_FimV"/>
</dbReference>
<proteinExistence type="predicted"/>